<gene>
    <name evidence="1" type="ORF">D4A81_08770</name>
</gene>
<dbReference type="SMART" id="SM00240">
    <property type="entry name" value="FHA"/>
    <property type="match status" value="1"/>
</dbReference>
<dbReference type="PROSITE" id="PS50006">
    <property type="entry name" value="FHA_DOMAIN"/>
    <property type="match status" value="1"/>
</dbReference>
<accession>A0A385Q347</accession>
<dbReference type="Pfam" id="PF19909">
    <property type="entry name" value="DUF6382"/>
    <property type="match status" value="1"/>
</dbReference>
<evidence type="ECO:0000313" key="1">
    <source>
        <dbReference type="EMBL" id="AYB00028.1"/>
    </source>
</evidence>
<sequence>MFIKNEADKGVELIYDVGGTDKIDNVSIGIMQNNDIPGLFPIDIITNDKNIEFKYKVGFIKNINEYLCEELTKEDLLGIFENICKAISCIEEYMLGESQIILENEYIFVEDEGIRMILLPIQNRRNSISISAFFKNLLLDMMVKNDKAAYFAADITKQLSDEEDFSYDKFLHLLSELKYKNHIEKPSVKKVELKSDLKERKVNNIEGIVKPMSSAPAYPQYNIKQQEIKSIITPGIDNAIRNINGNQVKEEKKSIFGFANLSKKKEIENSNQTSNSFLIPGRDDPINIGAKTTKEKKKFSLFGKKKENSAVENNIKANDLNSSGFAETTVLQNFSNMGETTLLGLQKSIINSFLIWKRTGERIVIDKSDFRIGREKNYVDFCINDNTSVGRNHAEIIRKDGAFFIRDLKSLNFTMVNGEKISPSLEVELWDNDIISLANEEFEFHIG</sequence>
<dbReference type="KEGG" id="lua:D4A81_08770"/>
<dbReference type="Gene3D" id="2.60.200.20">
    <property type="match status" value="1"/>
</dbReference>
<dbReference type="InterPro" id="IPR008984">
    <property type="entry name" value="SMAD_FHA_dom_sf"/>
</dbReference>
<dbReference type="Pfam" id="PF00498">
    <property type="entry name" value="FHA"/>
    <property type="match status" value="1"/>
</dbReference>
<dbReference type="SUPFAM" id="SSF49879">
    <property type="entry name" value="SMAD/FHA domain"/>
    <property type="match status" value="1"/>
</dbReference>
<name>A0A385Q347_9FIRM</name>
<dbReference type="CDD" id="cd00060">
    <property type="entry name" value="FHA"/>
    <property type="match status" value="1"/>
</dbReference>
<dbReference type="InterPro" id="IPR000253">
    <property type="entry name" value="FHA_dom"/>
</dbReference>
<dbReference type="Proteomes" id="UP000265562">
    <property type="component" value="Chromosome"/>
</dbReference>
<dbReference type="AlphaFoldDB" id="A0A385Q347"/>
<protein>
    <submittedName>
        <fullName evidence="1">FHA domain-containing protein</fullName>
    </submittedName>
</protein>
<reference evidence="1 2" key="1">
    <citation type="submission" date="2018-09" db="EMBL/GenBank/DDBJ databases">
        <title>Genome sequencing of Lachnoanaerobaculum umeaense DSM 23576.</title>
        <authorList>
            <person name="Kook J.-K."/>
            <person name="Park S.-N."/>
            <person name="Lim Y.K."/>
        </authorList>
    </citation>
    <scope>NUCLEOTIDE SEQUENCE [LARGE SCALE GENOMIC DNA]</scope>
    <source>
        <strain evidence="2">DSM 23576 \ CCUG 58757</strain>
    </source>
</reference>
<dbReference type="RefSeq" id="WP_111524634.1">
    <property type="nucleotide sequence ID" value="NZ_CP032364.1"/>
</dbReference>
<keyword evidence="2" id="KW-1185">Reference proteome</keyword>
<dbReference type="OrthoDB" id="9783862at2"/>
<evidence type="ECO:0000313" key="2">
    <source>
        <dbReference type="Proteomes" id="UP000265562"/>
    </source>
</evidence>
<proteinExistence type="predicted"/>
<organism evidence="1 2">
    <name type="scientific">Lachnoanaerobaculum umeaense</name>
    <dbReference type="NCBI Taxonomy" id="617123"/>
    <lineage>
        <taxon>Bacteria</taxon>
        <taxon>Bacillati</taxon>
        <taxon>Bacillota</taxon>
        <taxon>Clostridia</taxon>
        <taxon>Lachnospirales</taxon>
        <taxon>Lachnospiraceae</taxon>
        <taxon>Lachnoanaerobaculum</taxon>
    </lineage>
</organism>
<dbReference type="InterPro" id="IPR045962">
    <property type="entry name" value="DUF6382"/>
</dbReference>
<dbReference type="EMBL" id="CP032364">
    <property type="protein sequence ID" value="AYB00028.1"/>
    <property type="molecule type" value="Genomic_DNA"/>
</dbReference>